<evidence type="ECO:0000313" key="10">
    <source>
        <dbReference type="Proteomes" id="UP000461288"/>
    </source>
</evidence>
<dbReference type="InterPro" id="IPR036942">
    <property type="entry name" value="Beta-barrel_TonB_sf"/>
</dbReference>
<dbReference type="EMBL" id="WTFN01000225">
    <property type="protein sequence ID" value="MWK60280.1"/>
    <property type="molecule type" value="Genomic_DNA"/>
</dbReference>
<comment type="similarity">
    <text evidence="7">Belongs to the TonB-dependent receptor family.</text>
</comment>
<evidence type="ECO:0000256" key="7">
    <source>
        <dbReference type="PROSITE-ProRule" id="PRU01360"/>
    </source>
</evidence>
<organism evidence="9 10">
    <name type="scientific">Metapseudomonas otitidis</name>
    <dbReference type="NCBI Taxonomy" id="319939"/>
    <lineage>
        <taxon>Bacteria</taxon>
        <taxon>Pseudomonadati</taxon>
        <taxon>Pseudomonadota</taxon>
        <taxon>Gammaproteobacteria</taxon>
        <taxon>Pseudomonadales</taxon>
        <taxon>Pseudomonadaceae</taxon>
        <taxon>Metapseudomonas</taxon>
    </lineage>
</organism>
<dbReference type="Gene3D" id="2.40.170.20">
    <property type="entry name" value="TonB-dependent receptor, beta-barrel domain"/>
    <property type="match status" value="1"/>
</dbReference>
<feature type="non-terminal residue" evidence="9">
    <location>
        <position position="1"/>
    </location>
</feature>
<evidence type="ECO:0000256" key="5">
    <source>
        <dbReference type="ARBA" id="ARBA00023136"/>
    </source>
</evidence>
<dbReference type="RefSeq" id="WP_160483419.1">
    <property type="nucleotide sequence ID" value="NZ_WTFN01000225.1"/>
</dbReference>
<dbReference type="PROSITE" id="PS01156">
    <property type="entry name" value="TONB_DEPENDENT_REC_2"/>
    <property type="match status" value="1"/>
</dbReference>
<keyword evidence="5 7" id="KW-0472">Membrane</keyword>
<evidence type="ECO:0000256" key="3">
    <source>
        <dbReference type="ARBA" id="ARBA00022452"/>
    </source>
</evidence>
<evidence type="ECO:0000256" key="2">
    <source>
        <dbReference type="ARBA" id="ARBA00022448"/>
    </source>
</evidence>
<gene>
    <name evidence="9" type="ORF">GO594_30315</name>
</gene>
<keyword evidence="2 7" id="KW-0813">Transport</keyword>
<name>A0A7X3HEL5_9GAMM</name>
<protein>
    <recommendedName>
        <fullName evidence="11">Iron complex outermembrane recepter protein</fullName>
    </recommendedName>
</protein>
<proteinExistence type="inferred from homology"/>
<comment type="subcellular location">
    <subcellularLocation>
        <location evidence="1 7">Cell outer membrane</location>
        <topology evidence="1 7">Multi-pass membrane protein</topology>
    </subcellularLocation>
</comment>
<dbReference type="AlphaFoldDB" id="A0A7X3HEL5"/>
<dbReference type="SUPFAM" id="SSF56935">
    <property type="entry name" value="Porins"/>
    <property type="match status" value="1"/>
</dbReference>
<dbReference type="InterPro" id="IPR039426">
    <property type="entry name" value="TonB-dep_rcpt-like"/>
</dbReference>
<evidence type="ECO:0000256" key="4">
    <source>
        <dbReference type="ARBA" id="ARBA00022692"/>
    </source>
</evidence>
<evidence type="ECO:0000256" key="1">
    <source>
        <dbReference type="ARBA" id="ARBA00004571"/>
    </source>
</evidence>
<dbReference type="InterPro" id="IPR010917">
    <property type="entry name" value="TonB_rcpt_CS"/>
</dbReference>
<dbReference type="Proteomes" id="UP000461288">
    <property type="component" value="Unassembled WGS sequence"/>
</dbReference>
<evidence type="ECO:0008006" key="11">
    <source>
        <dbReference type="Google" id="ProtNLM"/>
    </source>
</evidence>
<evidence type="ECO:0000256" key="6">
    <source>
        <dbReference type="ARBA" id="ARBA00023237"/>
    </source>
</evidence>
<evidence type="ECO:0000313" key="9">
    <source>
        <dbReference type="EMBL" id="MWK60280.1"/>
    </source>
</evidence>
<keyword evidence="4 7" id="KW-0812">Transmembrane</keyword>
<accession>A0A7X3HEL5</accession>
<reference evidence="9 10" key="1">
    <citation type="submission" date="2019-12" db="EMBL/GenBank/DDBJ databases">
        <title>Draft genome sequence of Pseudomonas otitidis recovered from a chicken carcass.</title>
        <authorList>
            <person name="Vieira T.R."/>
            <person name="Oliviera E.F.C."/>
            <person name="Silva N.M.V."/>
            <person name="Sambrano G.E."/>
            <person name="Cibulski S.P."/>
            <person name="Cardoso M.R.I."/>
        </authorList>
    </citation>
    <scope>NUCLEOTIDE SEQUENCE [LARGE SCALE GENOMIC DNA]</scope>
    <source>
        <strain evidence="9 10">25_K</strain>
    </source>
</reference>
<feature type="short sequence motif" description="TonB C-terminal box" evidence="8">
    <location>
        <begin position="44"/>
        <end position="61"/>
    </location>
</feature>
<comment type="caution">
    <text evidence="9">The sequence shown here is derived from an EMBL/GenBank/DDBJ whole genome shotgun (WGS) entry which is preliminary data.</text>
</comment>
<sequence>LVNARLGTRLEWNGQALEPYLGIDNLFGRDYYDNIRINDGNARYFEPGPGRVIYAGASLSF</sequence>
<dbReference type="PROSITE" id="PS52016">
    <property type="entry name" value="TONB_DEPENDENT_REC_3"/>
    <property type="match status" value="1"/>
</dbReference>
<keyword evidence="6 7" id="KW-0998">Cell outer membrane</keyword>
<evidence type="ECO:0000256" key="8">
    <source>
        <dbReference type="PROSITE-ProRule" id="PRU10144"/>
    </source>
</evidence>
<dbReference type="GO" id="GO:0009279">
    <property type="term" value="C:cell outer membrane"/>
    <property type="evidence" value="ECO:0007669"/>
    <property type="project" value="UniProtKB-SubCell"/>
</dbReference>
<keyword evidence="3 7" id="KW-1134">Transmembrane beta strand</keyword>